<dbReference type="InterPro" id="IPR001173">
    <property type="entry name" value="Glyco_trans_2-like"/>
</dbReference>
<protein>
    <submittedName>
        <fullName evidence="2">Glycosyltransferase</fullName>
    </submittedName>
</protein>
<dbReference type="EMBL" id="RJUF01000010">
    <property type="protein sequence ID" value="MCP9762502.1"/>
    <property type="molecule type" value="Genomic_DNA"/>
</dbReference>
<dbReference type="AlphaFoldDB" id="A0AAE3KRR9"/>
<dbReference type="SUPFAM" id="SSF53448">
    <property type="entry name" value="Nucleotide-diphospho-sugar transferases"/>
    <property type="match status" value="1"/>
</dbReference>
<comment type="caution">
    <text evidence="2">The sequence shown here is derived from an EMBL/GenBank/DDBJ whole genome shotgun (WGS) entry which is preliminary data.</text>
</comment>
<reference evidence="2 3" key="1">
    <citation type="submission" date="2018-11" db="EMBL/GenBank/DDBJ databases">
        <title>Novel bacteria species description.</title>
        <authorList>
            <person name="Han J.-H."/>
        </authorList>
    </citation>
    <scope>NUCLEOTIDE SEQUENCE [LARGE SCALE GENOMIC DNA]</scope>
    <source>
        <strain evidence="2 3">KCTC23259</strain>
    </source>
</reference>
<dbReference type="InterPro" id="IPR029044">
    <property type="entry name" value="Nucleotide-diphossugar_trans"/>
</dbReference>
<dbReference type="CDD" id="cd06433">
    <property type="entry name" value="GT_2_WfgS_like"/>
    <property type="match status" value="1"/>
</dbReference>
<sequence length="249" mass="29135">MKFSIITVCYNSINTIEHTIQSVLNQTFTDFEYIVVDGGSKDGTVEVLEKYKDRIRYISEKDKGIYDAMNKGLKMAEGEIIGMIGSDDFYPSNDVLEAVSAGFDTYKTDAIYGDKQFVNPDNIDKIVRYWTVGEYKKEYWLKGFMPPHLSFYVKKSCYEKFGNYRTDFTCSADYELMLRMLYKNNVSAHYIPKVLMTMRNGGTSTASWKHRWVANQEDRKAWKVNGLTPKWYTLWWKPLSKIVQLFRDK</sequence>
<evidence type="ECO:0000313" key="3">
    <source>
        <dbReference type="Proteomes" id="UP001204144"/>
    </source>
</evidence>
<feature type="domain" description="Glycosyltransferase 2-like" evidence="1">
    <location>
        <begin position="4"/>
        <end position="155"/>
    </location>
</feature>
<accession>A0AAE3KRR9</accession>
<dbReference type="Gene3D" id="3.90.550.10">
    <property type="entry name" value="Spore Coat Polysaccharide Biosynthesis Protein SpsA, Chain A"/>
    <property type="match status" value="1"/>
</dbReference>
<organism evidence="2 3">
    <name type="scientific">Lacihabitans soyangensis</name>
    <dbReference type="NCBI Taxonomy" id="869394"/>
    <lineage>
        <taxon>Bacteria</taxon>
        <taxon>Pseudomonadati</taxon>
        <taxon>Bacteroidota</taxon>
        <taxon>Cytophagia</taxon>
        <taxon>Cytophagales</taxon>
        <taxon>Leadbetterellaceae</taxon>
        <taxon>Lacihabitans</taxon>
    </lineage>
</organism>
<evidence type="ECO:0000313" key="2">
    <source>
        <dbReference type="EMBL" id="MCP9762502.1"/>
    </source>
</evidence>
<dbReference type="Proteomes" id="UP001204144">
    <property type="component" value="Unassembled WGS sequence"/>
</dbReference>
<name>A0AAE3KRR9_9BACT</name>
<dbReference type="PANTHER" id="PTHR22916">
    <property type="entry name" value="GLYCOSYLTRANSFERASE"/>
    <property type="match status" value="1"/>
</dbReference>
<keyword evidence="3" id="KW-1185">Reference proteome</keyword>
<gene>
    <name evidence="2" type="ORF">EGI31_06010</name>
</gene>
<dbReference type="PANTHER" id="PTHR22916:SF3">
    <property type="entry name" value="UDP-GLCNAC:BETAGAL BETA-1,3-N-ACETYLGLUCOSAMINYLTRANSFERASE-LIKE PROTEIN 1"/>
    <property type="match status" value="1"/>
</dbReference>
<evidence type="ECO:0000259" key="1">
    <source>
        <dbReference type="Pfam" id="PF00535"/>
    </source>
</evidence>
<dbReference type="RefSeq" id="WP_255036272.1">
    <property type="nucleotide sequence ID" value="NZ_RJUF01000010.1"/>
</dbReference>
<dbReference type="GO" id="GO:0016758">
    <property type="term" value="F:hexosyltransferase activity"/>
    <property type="evidence" value="ECO:0007669"/>
    <property type="project" value="UniProtKB-ARBA"/>
</dbReference>
<dbReference type="Pfam" id="PF00535">
    <property type="entry name" value="Glycos_transf_2"/>
    <property type="match status" value="1"/>
</dbReference>
<proteinExistence type="predicted"/>